<dbReference type="GO" id="GO:0051539">
    <property type="term" value="F:4 iron, 4 sulfur cluster binding"/>
    <property type="evidence" value="ECO:0007669"/>
    <property type="project" value="UniProtKB-KW"/>
</dbReference>
<keyword evidence="6" id="KW-0411">Iron-sulfur</keyword>
<dbReference type="PANTHER" id="PTHR43551:SF1">
    <property type="entry name" value="HETERODISULFIDE REDUCTASE"/>
    <property type="match status" value="1"/>
</dbReference>
<dbReference type="InterPro" id="IPR009051">
    <property type="entry name" value="Helical_ferredxn"/>
</dbReference>
<sequence>MIYEAKVNDLAEEFGVHRNTIRNWINTGVLPAQPGPGRRYLIQWVDYKRLCDKYGRQPRIVPDADPTIQTDPYPAIPRSSTSTHPPVRLEGKAGNSLYSSPALADLCVTCGSCAGACPISGIDDLDPRKIVRMAFLGLEAELIESDWPWKCSLCGKCEVVCPMNIEIVQLMRRIRAQRDRDKVPAAVQKGVITCLEKGNNLGIPKEDFLILLKGLGKELAQTSCPGFVTPIDVRGARLLVTINSRIPFVEPDTLSWWWKILHAAGESWTISSEYWEGANWGIHASDYKAMRTIVKRIIDNVERLNCKALLLPECGHAYYATRYALERWFPEALQQFKMYTLFDLLLEYLNEQRIQLNPKLHTKQTTFHDSCNYGRHSKKTFGQDYFAEARILTQACCKRYVEMTPNREDNYCCGAGGGAWADPFRAERVYHGRLKARQISESGAKLVVTACLNCRDQIQSALNREFNLRVEVQYLWELIANSLVLPSPDSENG</sequence>
<evidence type="ECO:0000259" key="8">
    <source>
        <dbReference type="PROSITE" id="PS51379"/>
    </source>
</evidence>
<feature type="domain" description="4Fe-4S ferredoxin-type" evidence="8">
    <location>
        <begin position="99"/>
        <end position="128"/>
    </location>
</feature>
<dbReference type="SUPFAM" id="SSF46548">
    <property type="entry name" value="alpha-helical ferredoxin"/>
    <property type="match status" value="1"/>
</dbReference>
<proteinExistence type="predicted"/>
<dbReference type="Proteomes" id="UP000596092">
    <property type="component" value="Chromosome"/>
</dbReference>
<dbReference type="InterPro" id="IPR009061">
    <property type="entry name" value="DNA-bd_dom_put_sf"/>
</dbReference>
<dbReference type="GO" id="GO:0046872">
    <property type="term" value="F:metal ion binding"/>
    <property type="evidence" value="ECO:0007669"/>
    <property type="project" value="UniProtKB-KW"/>
</dbReference>
<dbReference type="AlphaFoldDB" id="A0A7T5VDW0"/>
<gene>
    <name evidence="9" type="ORF">HP555_09590</name>
</gene>
<evidence type="ECO:0000256" key="5">
    <source>
        <dbReference type="ARBA" id="ARBA00023004"/>
    </source>
</evidence>
<keyword evidence="10" id="KW-1185">Reference proteome</keyword>
<evidence type="ECO:0000256" key="3">
    <source>
        <dbReference type="ARBA" id="ARBA00022723"/>
    </source>
</evidence>
<keyword evidence="4" id="KW-0249">Electron transport</keyword>
<dbReference type="Gene3D" id="1.10.1060.10">
    <property type="entry name" value="Alpha-helical ferredoxin"/>
    <property type="match status" value="1"/>
</dbReference>
<keyword evidence="5" id="KW-0408">Iron</keyword>
<evidence type="ECO:0000256" key="2">
    <source>
        <dbReference type="ARBA" id="ARBA00022485"/>
    </source>
</evidence>
<dbReference type="GO" id="GO:0016491">
    <property type="term" value="F:oxidoreductase activity"/>
    <property type="evidence" value="ECO:0007669"/>
    <property type="project" value="UniProtKB-ARBA"/>
</dbReference>
<dbReference type="PANTHER" id="PTHR43551">
    <property type="entry name" value="FUMARATE REDUCTASE IRON-SULFUR SUBUNIT"/>
    <property type="match status" value="1"/>
</dbReference>
<dbReference type="Pfam" id="PF12728">
    <property type="entry name" value="HTH_17"/>
    <property type="match status" value="1"/>
</dbReference>
<dbReference type="InterPro" id="IPR017900">
    <property type="entry name" value="4Fe4S_Fe_S_CS"/>
</dbReference>
<name>A0A7T5VDW0_9BACT</name>
<dbReference type="PROSITE" id="PS00198">
    <property type="entry name" value="4FE4S_FER_1"/>
    <property type="match status" value="1"/>
</dbReference>
<dbReference type="PROSITE" id="PS51379">
    <property type="entry name" value="4FE4S_FER_2"/>
    <property type="match status" value="2"/>
</dbReference>
<dbReference type="KEGG" id="dog:HP555_09590"/>
<dbReference type="Pfam" id="PF13183">
    <property type="entry name" value="Fer4_8"/>
    <property type="match status" value="1"/>
</dbReference>
<protein>
    <submittedName>
        <fullName evidence="9">4Fe-4S dicluster domain-containing protein</fullName>
    </submittedName>
</protein>
<dbReference type="SUPFAM" id="SSF46955">
    <property type="entry name" value="Putative DNA-binding domain"/>
    <property type="match status" value="1"/>
</dbReference>
<evidence type="ECO:0000256" key="1">
    <source>
        <dbReference type="ARBA" id="ARBA00022448"/>
    </source>
</evidence>
<keyword evidence="1" id="KW-0813">Transport</keyword>
<evidence type="ECO:0000313" key="9">
    <source>
        <dbReference type="EMBL" id="QQG66104.1"/>
    </source>
</evidence>
<evidence type="ECO:0000256" key="6">
    <source>
        <dbReference type="ARBA" id="ARBA00023014"/>
    </source>
</evidence>
<dbReference type="Pfam" id="PF02754">
    <property type="entry name" value="CCG"/>
    <property type="match status" value="1"/>
</dbReference>
<evidence type="ECO:0000256" key="4">
    <source>
        <dbReference type="ARBA" id="ARBA00022982"/>
    </source>
</evidence>
<organism evidence="9 10">
    <name type="scientific">Desulfobulbus oligotrophicus</name>
    <dbReference type="NCBI Taxonomy" id="1909699"/>
    <lineage>
        <taxon>Bacteria</taxon>
        <taxon>Pseudomonadati</taxon>
        <taxon>Thermodesulfobacteriota</taxon>
        <taxon>Desulfobulbia</taxon>
        <taxon>Desulfobulbales</taxon>
        <taxon>Desulfobulbaceae</taxon>
        <taxon>Desulfobulbus</taxon>
    </lineage>
</organism>
<reference evidence="9 10" key="1">
    <citation type="submission" date="2020-05" db="EMBL/GenBank/DDBJ databases">
        <title>Complete genome of Desulfobulbus oligotrophicus.</title>
        <authorList>
            <person name="Podar M."/>
        </authorList>
    </citation>
    <scope>NUCLEOTIDE SEQUENCE [LARGE SCALE GENOMIC DNA]</scope>
    <source>
        <strain evidence="9 10">Prop6</strain>
    </source>
</reference>
<dbReference type="InterPro" id="IPR041657">
    <property type="entry name" value="HTH_17"/>
</dbReference>
<feature type="domain" description="4Fe-4S ferredoxin-type" evidence="8">
    <location>
        <begin position="141"/>
        <end position="173"/>
    </location>
</feature>
<dbReference type="InterPro" id="IPR017896">
    <property type="entry name" value="4Fe4S_Fe-S-bd"/>
</dbReference>
<feature type="region of interest" description="Disordered" evidence="7">
    <location>
        <begin position="61"/>
        <end position="86"/>
    </location>
</feature>
<accession>A0A7T5VDW0</accession>
<dbReference type="EMBL" id="CP054140">
    <property type="protein sequence ID" value="QQG66104.1"/>
    <property type="molecule type" value="Genomic_DNA"/>
</dbReference>
<evidence type="ECO:0000256" key="7">
    <source>
        <dbReference type="SAM" id="MobiDB-lite"/>
    </source>
</evidence>
<keyword evidence="3" id="KW-0479">Metal-binding</keyword>
<dbReference type="InterPro" id="IPR004017">
    <property type="entry name" value="Cys_rich_dom"/>
</dbReference>
<evidence type="ECO:0000313" key="10">
    <source>
        <dbReference type="Proteomes" id="UP000596092"/>
    </source>
</evidence>
<keyword evidence="2" id="KW-0004">4Fe-4S</keyword>